<comment type="caution">
    <text evidence="1">The sequence shown here is derived from an EMBL/GenBank/DDBJ whole genome shotgun (WGS) entry which is preliminary data.</text>
</comment>
<dbReference type="AlphaFoldDB" id="A0A9D4G8G4"/>
<reference evidence="1" key="1">
    <citation type="journal article" date="2019" name="bioRxiv">
        <title>The Genome of the Zebra Mussel, Dreissena polymorpha: A Resource for Invasive Species Research.</title>
        <authorList>
            <person name="McCartney M.A."/>
            <person name="Auch B."/>
            <person name="Kono T."/>
            <person name="Mallez S."/>
            <person name="Zhang Y."/>
            <person name="Obille A."/>
            <person name="Becker A."/>
            <person name="Abrahante J.E."/>
            <person name="Garbe J."/>
            <person name="Badalamenti J.P."/>
            <person name="Herman A."/>
            <person name="Mangelson H."/>
            <person name="Liachko I."/>
            <person name="Sullivan S."/>
            <person name="Sone E.D."/>
            <person name="Koren S."/>
            <person name="Silverstein K.A.T."/>
            <person name="Beckman K.B."/>
            <person name="Gohl D.M."/>
        </authorList>
    </citation>
    <scope>NUCLEOTIDE SEQUENCE</scope>
    <source>
        <strain evidence="1">Duluth1</strain>
        <tissue evidence="1">Whole animal</tissue>
    </source>
</reference>
<keyword evidence="2" id="KW-1185">Reference proteome</keyword>
<evidence type="ECO:0000313" key="2">
    <source>
        <dbReference type="Proteomes" id="UP000828390"/>
    </source>
</evidence>
<organism evidence="1 2">
    <name type="scientific">Dreissena polymorpha</name>
    <name type="common">Zebra mussel</name>
    <name type="synonym">Mytilus polymorpha</name>
    <dbReference type="NCBI Taxonomy" id="45954"/>
    <lineage>
        <taxon>Eukaryota</taxon>
        <taxon>Metazoa</taxon>
        <taxon>Spiralia</taxon>
        <taxon>Lophotrochozoa</taxon>
        <taxon>Mollusca</taxon>
        <taxon>Bivalvia</taxon>
        <taxon>Autobranchia</taxon>
        <taxon>Heteroconchia</taxon>
        <taxon>Euheterodonta</taxon>
        <taxon>Imparidentia</taxon>
        <taxon>Neoheterodontei</taxon>
        <taxon>Myida</taxon>
        <taxon>Dreissenoidea</taxon>
        <taxon>Dreissenidae</taxon>
        <taxon>Dreissena</taxon>
    </lineage>
</organism>
<sequence>MLVRETDSRGAHGSFQEFGLRLSELFTAYHNDEMSKNKKTMVNSHNAAAEKMLRSLLKMPKYQGHLVVKSRQNWEHCSDSHKKINVSSGSTLCA</sequence>
<reference evidence="1" key="2">
    <citation type="submission" date="2020-11" db="EMBL/GenBank/DDBJ databases">
        <authorList>
            <person name="McCartney M.A."/>
            <person name="Auch B."/>
            <person name="Kono T."/>
            <person name="Mallez S."/>
            <person name="Becker A."/>
            <person name="Gohl D.M."/>
            <person name="Silverstein K.A.T."/>
            <person name="Koren S."/>
            <person name="Bechman K.B."/>
            <person name="Herman A."/>
            <person name="Abrahante J.E."/>
            <person name="Garbe J."/>
        </authorList>
    </citation>
    <scope>NUCLEOTIDE SEQUENCE</scope>
    <source>
        <strain evidence="1">Duluth1</strain>
        <tissue evidence="1">Whole animal</tissue>
    </source>
</reference>
<name>A0A9D4G8G4_DREPO</name>
<protein>
    <submittedName>
        <fullName evidence="1">Uncharacterized protein</fullName>
    </submittedName>
</protein>
<accession>A0A9D4G8G4</accession>
<dbReference type="Proteomes" id="UP000828390">
    <property type="component" value="Unassembled WGS sequence"/>
</dbReference>
<evidence type="ECO:0000313" key="1">
    <source>
        <dbReference type="EMBL" id="KAH3812470.1"/>
    </source>
</evidence>
<gene>
    <name evidence="1" type="ORF">DPMN_140903</name>
</gene>
<proteinExistence type="predicted"/>
<dbReference type="EMBL" id="JAIWYP010000006">
    <property type="protein sequence ID" value="KAH3812470.1"/>
    <property type="molecule type" value="Genomic_DNA"/>
</dbReference>